<comment type="similarity">
    <text evidence="1">Belongs to the sigma-70 factor family. ECF subfamily.</text>
</comment>
<evidence type="ECO:0000256" key="5">
    <source>
        <dbReference type="ARBA" id="ARBA00023163"/>
    </source>
</evidence>
<evidence type="ECO:0000259" key="6">
    <source>
        <dbReference type="Pfam" id="PF04542"/>
    </source>
</evidence>
<evidence type="ECO:0000256" key="1">
    <source>
        <dbReference type="ARBA" id="ARBA00010641"/>
    </source>
</evidence>
<dbReference type="NCBIfam" id="TIGR02937">
    <property type="entry name" value="sigma70-ECF"/>
    <property type="match status" value="1"/>
</dbReference>
<dbReference type="PANTHER" id="PTHR43133">
    <property type="entry name" value="RNA POLYMERASE ECF-TYPE SIGMA FACTO"/>
    <property type="match status" value="1"/>
</dbReference>
<gene>
    <name evidence="8" type="ORF">D7Z94_06460</name>
</gene>
<evidence type="ECO:0000256" key="2">
    <source>
        <dbReference type="ARBA" id="ARBA00023015"/>
    </source>
</evidence>
<dbReference type="EMBL" id="RBCJ01000001">
    <property type="protein sequence ID" value="RKN83460.1"/>
    <property type="molecule type" value="Genomic_DNA"/>
</dbReference>
<keyword evidence="2" id="KW-0805">Transcription regulation</keyword>
<evidence type="ECO:0000256" key="3">
    <source>
        <dbReference type="ARBA" id="ARBA00023082"/>
    </source>
</evidence>
<dbReference type="GO" id="GO:0016987">
    <property type="term" value="F:sigma factor activity"/>
    <property type="evidence" value="ECO:0007669"/>
    <property type="project" value="UniProtKB-KW"/>
</dbReference>
<dbReference type="PANTHER" id="PTHR43133:SF62">
    <property type="entry name" value="RNA POLYMERASE SIGMA FACTOR SIGZ"/>
    <property type="match status" value="1"/>
</dbReference>
<keyword evidence="5" id="KW-0804">Transcription</keyword>
<dbReference type="Pfam" id="PF04542">
    <property type="entry name" value="Sigma70_r2"/>
    <property type="match status" value="1"/>
</dbReference>
<dbReference type="InterPro" id="IPR014284">
    <property type="entry name" value="RNA_pol_sigma-70_dom"/>
</dbReference>
<sequence length="197" mass="22873">MQDTNQKPPVHLDALIAAFQKKDIAAFEHLYQMYAESMCGAIHYIVKNEKDAQDICQEVFMKIWDNAETYDHSKGRFFTWILSIARNAAIDRIRSKAYKNRKQTISSHTLHNYADHRAYQVESKLDTQGMESLMKSLSEKCRQTIILFYLKGYTQKEVSEELRIPLGTVKTRNRSALLKLRRAVEGRVLTINNLTVD</sequence>
<protein>
    <submittedName>
        <fullName evidence="8">Sigma-70 family RNA polymerase sigma factor</fullName>
    </submittedName>
</protein>
<dbReference type="Proteomes" id="UP000276603">
    <property type="component" value="Unassembled WGS sequence"/>
</dbReference>
<feature type="domain" description="RNA polymerase sigma-70 region 4" evidence="7">
    <location>
        <begin position="133"/>
        <end position="181"/>
    </location>
</feature>
<keyword evidence="9" id="KW-1185">Reference proteome</keyword>
<dbReference type="AlphaFoldDB" id="A0A3B0CDQ7"/>
<dbReference type="RefSeq" id="WP_120710667.1">
    <property type="nucleotide sequence ID" value="NZ_RBCJ01000001.1"/>
</dbReference>
<comment type="caution">
    <text evidence="8">The sequence shown here is derived from an EMBL/GenBank/DDBJ whole genome shotgun (WGS) entry which is preliminary data.</text>
</comment>
<dbReference type="SUPFAM" id="SSF88659">
    <property type="entry name" value="Sigma3 and sigma4 domains of RNA polymerase sigma factors"/>
    <property type="match status" value="1"/>
</dbReference>
<organism evidence="8 9">
    <name type="scientific">Ulvibacterium marinum</name>
    <dbReference type="NCBI Taxonomy" id="2419782"/>
    <lineage>
        <taxon>Bacteria</taxon>
        <taxon>Pseudomonadati</taxon>
        <taxon>Bacteroidota</taxon>
        <taxon>Flavobacteriia</taxon>
        <taxon>Flavobacteriales</taxon>
        <taxon>Flavobacteriaceae</taxon>
        <taxon>Ulvibacterium</taxon>
    </lineage>
</organism>
<dbReference type="Gene3D" id="1.10.10.10">
    <property type="entry name" value="Winged helix-like DNA-binding domain superfamily/Winged helix DNA-binding domain"/>
    <property type="match status" value="1"/>
</dbReference>
<dbReference type="InterPro" id="IPR013324">
    <property type="entry name" value="RNA_pol_sigma_r3/r4-like"/>
</dbReference>
<name>A0A3B0CDQ7_9FLAO</name>
<evidence type="ECO:0000313" key="8">
    <source>
        <dbReference type="EMBL" id="RKN83460.1"/>
    </source>
</evidence>
<dbReference type="CDD" id="cd06171">
    <property type="entry name" value="Sigma70_r4"/>
    <property type="match status" value="1"/>
</dbReference>
<evidence type="ECO:0000259" key="7">
    <source>
        <dbReference type="Pfam" id="PF04545"/>
    </source>
</evidence>
<keyword evidence="4" id="KW-0238">DNA-binding</keyword>
<dbReference type="InterPro" id="IPR013325">
    <property type="entry name" value="RNA_pol_sigma_r2"/>
</dbReference>
<dbReference type="Pfam" id="PF04545">
    <property type="entry name" value="Sigma70_r4"/>
    <property type="match status" value="1"/>
</dbReference>
<feature type="domain" description="RNA polymerase sigma-70 region 2" evidence="6">
    <location>
        <begin position="30"/>
        <end position="96"/>
    </location>
</feature>
<accession>A0A3B0CDQ7</accession>
<evidence type="ECO:0000256" key="4">
    <source>
        <dbReference type="ARBA" id="ARBA00023125"/>
    </source>
</evidence>
<reference evidence="8 9" key="1">
    <citation type="submission" date="2018-10" db="EMBL/GenBank/DDBJ databases">
        <title>Ulvibacterium marinum gen. nov., sp. nov., a novel marine bacterium of the family Flavobacteriaceae, isolated from a culture of the green alga Ulva prolifera.</title>
        <authorList>
            <person name="Zhang Z."/>
        </authorList>
    </citation>
    <scope>NUCLEOTIDE SEQUENCE [LARGE SCALE GENOMIC DNA]</scope>
    <source>
        <strain evidence="8 9">CCMM003</strain>
    </source>
</reference>
<proteinExistence type="inferred from homology"/>
<dbReference type="SUPFAM" id="SSF88946">
    <property type="entry name" value="Sigma2 domain of RNA polymerase sigma factors"/>
    <property type="match status" value="1"/>
</dbReference>
<dbReference type="InterPro" id="IPR039425">
    <property type="entry name" value="RNA_pol_sigma-70-like"/>
</dbReference>
<dbReference type="GO" id="GO:0006352">
    <property type="term" value="P:DNA-templated transcription initiation"/>
    <property type="evidence" value="ECO:0007669"/>
    <property type="project" value="InterPro"/>
</dbReference>
<evidence type="ECO:0000313" key="9">
    <source>
        <dbReference type="Proteomes" id="UP000276603"/>
    </source>
</evidence>
<dbReference type="InterPro" id="IPR007627">
    <property type="entry name" value="RNA_pol_sigma70_r2"/>
</dbReference>
<keyword evidence="3" id="KW-0731">Sigma factor</keyword>
<dbReference type="OrthoDB" id="9784272at2"/>
<dbReference type="InterPro" id="IPR036388">
    <property type="entry name" value="WH-like_DNA-bd_sf"/>
</dbReference>
<dbReference type="GO" id="GO:0003677">
    <property type="term" value="F:DNA binding"/>
    <property type="evidence" value="ECO:0007669"/>
    <property type="project" value="UniProtKB-KW"/>
</dbReference>
<dbReference type="Gene3D" id="1.10.1740.10">
    <property type="match status" value="1"/>
</dbReference>
<dbReference type="InterPro" id="IPR007630">
    <property type="entry name" value="RNA_pol_sigma70_r4"/>
</dbReference>